<proteinExistence type="predicted"/>
<dbReference type="AlphaFoldDB" id="A0A1I6Y6C5"/>
<keyword evidence="2" id="KW-1185">Reference proteome</keyword>
<accession>A0A1I6Y6C5</accession>
<sequence>MKGFQVFDHLMKLRVGTPLVSTGISGLSTGWSPALDMSSSRGIRFGCYGECLEHLQVIDLITSVSSFELLFRRKPKNPI</sequence>
<organism evidence="1 2">
    <name type="scientific">Algoriphagus locisalis</name>
    <dbReference type="NCBI Taxonomy" id="305507"/>
    <lineage>
        <taxon>Bacteria</taxon>
        <taxon>Pseudomonadati</taxon>
        <taxon>Bacteroidota</taxon>
        <taxon>Cytophagia</taxon>
        <taxon>Cytophagales</taxon>
        <taxon>Cyclobacteriaceae</taxon>
        <taxon>Algoriphagus</taxon>
    </lineage>
</organism>
<reference evidence="2" key="1">
    <citation type="submission" date="2016-10" db="EMBL/GenBank/DDBJ databases">
        <authorList>
            <person name="Varghese N."/>
            <person name="Submissions S."/>
        </authorList>
    </citation>
    <scope>NUCLEOTIDE SEQUENCE [LARGE SCALE GENOMIC DNA]</scope>
    <source>
        <strain evidence="2">DSM 23445</strain>
    </source>
</reference>
<protein>
    <submittedName>
        <fullName evidence="1">Uncharacterized protein</fullName>
    </submittedName>
</protein>
<evidence type="ECO:0000313" key="1">
    <source>
        <dbReference type="EMBL" id="SFT46026.1"/>
    </source>
</evidence>
<dbReference type="Proteomes" id="UP000199673">
    <property type="component" value="Unassembled WGS sequence"/>
</dbReference>
<gene>
    <name evidence="1" type="ORF">SAMN04489724_0846</name>
</gene>
<name>A0A1I6Y6C5_9BACT</name>
<evidence type="ECO:0000313" key="2">
    <source>
        <dbReference type="Proteomes" id="UP000199673"/>
    </source>
</evidence>
<dbReference type="EMBL" id="FPBF01000001">
    <property type="protein sequence ID" value="SFT46026.1"/>
    <property type="molecule type" value="Genomic_DNA"/>
</dbReference>